<evidence type="ECO:0000313" key="1">
    <source>
        <dbReference type="EMBL" id="KAH9318724.1"/>
    </source>
</evidence>
<dbReference type="Proteomes" id="UP000824469">
    <property type="component" value="Unassembled WGS sequence"/>
</dbReference>
<dbReference type="EMBL" id="JAHRHJ020000004">
    <property type="protein sequence ID" value="KAH9318724.1"/>
    <property type="molecule type" value="Genomic_DNA"/>
</dbReference>
<accession>A0AA38LB94</accession>
<name>A0AA38LB94_TAXCH</name>
<dbReference type="PANTHER" id="PTHR47262:SF1">
    <property type="entry name" value="OS02G0132600 PROTEIN"/>
    <property type="match status" value="1"/>
</dbReference>
<evidence type="ECO:0000313" key="2">
    <source>
        <dbReference type="Proteomes" id="UP000824469"/>
    </source>
</evidence>
<sequence length="229" mass="26829">SNAVETQEESFASQTETKAFALDSVLNIPWFPHSPKNSPKDYDKIYSAPYRKQHDATSLRRKELSRERKKRRVIKTMQEHRFGELIKTYGKRIDGEVTLDILGRLGRESGVREYNAMIQVCVNKAEEAADEDESLKQLCTAFRVFERMREEGRVPDRFSYMPLIDYVANKGMVKEFRCLVQQMEKDDVDYWETGYFEMVLWINDGNKDEVAGLCNQVLHCRREKRPDLA</sequence>
<evidence type="ECO:0008006" key="3">
    <source>
        <dbReference type="Google" id="ProtNLM"/>
    </source>
</evidence>
<proteinExistence type="predicted"/>
<organism evidence="1 2">
    <name type="scientific">Taxus chinensis</name>
    <name type="common">Chinese yew</name>
    <name type="synonym">Taxus wallichiana var. chinensis</name>
    <dbReference type="NCBI Taxonomy" id="29808"/>
    <lineage>
        <taxon>Eukaryota</taxon>
        <taxon>Viridiplantae</taxon>
        <taxon>Streptophyta</taxon>
        <taxon>Embryophyta</taxon>
        <taxon>Tracheophyta</taxon>
        <taxon>Spermatophyta</taxon>
        <taxon>Pinopsida</taxon>
        <taxon>Pinidae</taxon>
        <taxon>Conifers II</taxon>
        <taxon>Cupressales</taxon>
        <taxon>Taxaceae</taxon>
        <taxon>Taxus</taxon>
    </lineage>
</organism>
<comment type="caution">
    <text evidence="1">The sequence shown here is derived from an EMBL/GenBank/DDBJ whole genome shotgun (WGS) entry which is preliminary data.</text>
</comment>
<dbReference type="AlphaFoldDB" id="A0AA38LB94"/>
<reference evidence="1 2" key="1">
    <citation type="journal article" date="2021" name="Nat. Plants">
        <title>The Taxus genome provides insights into paclitaxel biosynthesis.</title>
        <authorList>
            <person name="Xiong X."/>
            <person name="Gou J."/>
            <person name="Liao Q."/>
            <person name="Li Y."/>
            <person name="Zhou Q."/>
            <person name="Bi G."/>
            <person name="Li C."/>
            <person name="Du R."/>
            <person name="Wang X."/>
            <person name="Sun T."/>
            <person name="Guo L."/>
            <person name="Liang H."/>
            <person name="Lu P."/>
            <person name="Wu Y."/>
            <person name="Zhang Z."/>
            <person name="Ro D.K."/>
            <person name="Shang Y."/>
            <person name="Huang S."/>
            <person name="Yan J."/>
        </authorList>
    </citation>
    <scope>NUCLEOTIDE SEQUENCE [LARGE SCALE GENOMIC DNA]</scope>
    <source>
        <strain evidence="1">Ta-2019</strain>
    </source>
</reference>
<dbReference type="PANTHER" id="PTHR47262">
    <property type="entry name" value="OS02G0132600 PROTEIN"/>
    <property type="match status" value="1"/>
</dbReference>
<dbReference type="InterPro" id="IPR011990">
    <property type="entry name" value="TPR-like_helical_dom_sf"/>
</dbReference>
<gene>
    <name evidence="1" type="ORF">KI387_020493</name>
</gene>
<dbReference type="Gene3D" id="1.25.40.10">
    <property type="entry name" value="Tetratricopeptide repeat domain"/>
    <property type="match status" value="1"/>
</dbReference>
<feature type="non-terminal residue" evidence="1">
    <location>
        <position position="229"/>
    </location>
</feature>
<dbReference type="OMA" id="HCETESK"/>
<protein>
    <recommendedName>
        <fullName evidence="3">Pentatricopeptide repeat-containing protein</fullName>
    </recommendedName>
</protein>
<keyword evidence="2" id="KW-1185">Reference proteome</keyword>
<feature type="non-terminal residue" evidence="1">
    <location>
        <position position="1"/>
    </location>
</feature>